<keyword evidence="2" id="KW-0732">Signal</keyword>
<proteinExistence type="predicted"/>
<dbReference type="PANTHER" id="PTHR12558:SF13">
    <property type="entry name" value="CELL DIVISION CYCLE PROTEIN 27 HOMOLOG"/>
    <property type="match status" value="1"/>
</dbReference>
<feature type="repeat" description="TPR" evidence="1">
    <location>
        <begin position="166"/>
        <end position="199"/>
    </location>
</feature>
<evidence type="ECO:0000313" key="4">
    <source>
        <dbReference type="Proteomes" id="UP000007590"/>
    </source>
</evidence>
<evidence type="ECO:0000256" key="2">
    <source>
        <dbReference type="SAM" id="SignalP"/>
    </source>
</evidence>
<dbReference type="Gene3D" id="1.25.40.10">
    <property type="entry name" value="Tetratricopeptide repeat domain"/>
    <property type="match status" value="2"/>
</dbReference>
<keyword evidence="1" id="KW-0802">TPR repeat</keyword>
<dbReference type="Pfam" id="PF13181">
    <property type="entry name" value="TPR_8"/>
    <property type="match status" value="2"/>
</dbReference>
<feature type="signal peptide" evidence="2">
    <location>
        <begin position="1"/>
        <end position="23"/>
    </location>
</feature>
<dbReference type="KEGG" id="scn:Solca_3741"/>
<feature type="repeat" description="TPR" evidence="1">
    <location>
        <begin position="56"/>
        <end position="89"/>
    </location>
</feature>
<dbReference type="STRING" id="929556.Solca_3741"/>
<organism evidence="3 4">
    <name type="scientific">Solitalea canadensis (strain ATCC 29591 / DSM 3403 / JCM 21819 / LMG 8368 / NBRC 15130 / NCIMB 12057 / USAM 9D)</name>
    <name type="common">Flexibacter canadensis</name>
    <dbReference type="NCBI Taxonomy" id="929556"/>
    <lineage>
        <taxon>Bacteria</taxon>
        <taxon>Pseudomonadati</taxon>
        <taxon>Bacteroidota</taxon>
        <taxon>Sphingobacteriia</taxon>
        <taxon>Sphingobacteriales</taxon>
        <taxon>Sphingobacteriaceae</taxon>
        <taxon>Solitalea</taxon>
    </lineage>
</organism>
<dbReference type="EMBL" id="CP003349">
    <property type="protein sequence ID" value="AFD08741.1"/>
    <property type="molecule type" value="Genomic_DNA"/>
</dbReference>
<dbReference type="SUPFAM" id="SSF48452">
    <property type="entry name" value="TPR-like"/>
    <property type="match status" value="3"/>
</dbReference>
<dbReference type="RefSeq" id="WP_014681964.1">
    <property type="nucleotide sequence ID" value="NC_017770.1"/>
</dbReference>
<dbReference type="HOGENOM" id="CLU_032900_1_0_10"/>
<dbReference type="AlphaFoldDB" id="H8KME6"/>
<dbReference type="InterPro" id="IPR011990">
    <property type="entry name" value="TPR-like_helical_dom_sf"/>
</dbReference>
<dbReference type="SMART" id="SM00028">
    <property type="entry name" value="TPR"/>
    <property type="match status" value="9"/>
</dbReference>
<name>H8KME6_SOLCM</name>
<gene>
    <name evidence="3" type="ordered locus">Solca_3741</name>
</gene>
<dbReference type="OrthoDB" id="638548at2"/>
<evidence type="ECO:0000256" key="1">
    <source>
        <dbReference type="PROSITE-ProRule" id="PRU00339"/>
    </source>
</evidence>
<feature type="chain" id="PRO_5003615083" evidence="2">
    <location>
        <begin position="24"/>
        <end position="540"/>
    </location>
</feature>
<accession>H8KME6</accession>
<dbReference type="Proteomes" id="UP000007590">
    <property type="component" value="Chromosome"/>
</dbReference>
<dbReference type="PROSITE" id="PS50005">
    <property type="entry name" value="TPR"/>
    <property type="match status" value="2"/>
</dbReference>
<keyword evidence="4" id="KW-1185">Reference proteome</keyword>
<evidence type="ECO:0000313" key="3">
    <source>
        <dbReference type="EMBL" id="AFD08741.1"/>
    </source>
</evidence>
<reference evidence="3" key="1">
    <citation type="submission" date="2012-02" db="EMBL/GenBank/DDBJ databases">
        <title>The complete genome of Solitalea canadensis DSM 3403.</title>
        <authorList>
            <consortium name="US DOE Joint Genome Institute (JGI-PGF)"/>
            <person name="Lucas S."/>
            <person name="Copeland A."/>
            <person name="Lapidus A."/>
            <person name="Glavina del Rio T."/>
            <person name="Dalin E."/>
            <person name="Tice H."/>
            <person name="Bruce D."/>
            <person name="Goodwin L."/>
            <person name="Pitluck S."/>
            <person name="Peters L."/>
            <person name="Ovchinnikova G."/>
            <person name="Lu M."/>
            <person name="Kyrpides N."/>
            <person name="Mavromatis K."/>
            <person name="Ivanova N."/>
            <person name="Brettin T."/>
            <person name="Detter J.C."/>
            <person name="Han C."/>
            <person name="Larimer F."/>
            <person name="Land M."/>
            <person name="Hauser L."/>
            <person name="Markowitz V."/>
            <person name="Cheng J.-F."/>
            <person name="Hugenholtz P."/>
            <person name="Woyke T."/>
            <person name="Wu D."/>
            <person name="Spring S."/>
            <person name="Schroeder M."/>
            <person name="Kopitz M."/>
            <person name="Brambilla E."/>
            <person name="Klenk H.-P."/>
            <person name="Eisen J.A."/>
        </authorList>
    </citation>
    <scope>NUCLEOTIDE SEQUENCE</scope>
    <source>
        <strain evidence="3">DSM 3403</strain>
    </source>
</reference>
<sequence>MKMIKRALNISAALFFMTGVVYAQSISDARKAIEVEQFEKAKAILGKLAQNPETAAESQYYLGDVYLKTLELDSAQVFFDKGVATNPQFPLNYVGQGKLNILNKNFAQAKPLFDKAIALGQKEKDYRPYLETARAYALAGEDGDAASIETAISYVEQAKKIAPKSAEVYTALGDAYLLKKDANNAIANYNKALDLDKNYLRAYVAQSHIYRGAQSYESAMAPLEKALSIDDKYAPAYRELAELYYSSAQYSKAIDIYKNKYMPLTDASCNSQTRYASTLFLAKQYQSAYDEINMLMKTCQVKPVMYRLLAYSAYEIKKPKEAYDAMNTFFQKQAASGVITSDYEYMAKILSENKMDSLAINYLQKALEKDPSKVDLYPMLGKMSFTAKNFPLAISTYEKYIATPAKKTPTDYLYYGLAALYSKDYKKADSAFAKVNELSPTYVPGYLYRGQANYKLDESNKEALAKPFYEKVIELGEADKAKNAKSLIEAYRYMGDYTYTIQKDITASKGYFSKILELDPNDKQAQEVLNALNKPGGKNK</sequence>
<protein>
    <submittedName>
        <fullName evidence="3">Uncharacterized protein</fullName>
    </submittedName>
</protein>
<dbReference type="InterPro" id="IPR019734">
    <property type="entry name" value="TPR_rpt"/>
</dbReference>
<dbReference type="PANTHER" id="PTHR12558">
    <property type="entry name" value="CELL DIVISION CYCLE 16,23,27"/>
    <property type="match status" value="1"/>
</dbReference>
<dbReference type="eggNOG" id="COG0457">
    <property type="taxonomic scope" value="Bacteria"/>
</dbReference>